<keyword evidence="1" id="KW-1133">Transmembrane helix</keyword>
<protein>
    <recommendedName>
        <fullName evidence="4">VIT family protein</fullName>
    </recommendedName>
</protein>
<feature type="transmembrane region" description="Helical" evidence="1">
    <location>
        <begin position="45"/>
        <end position="69"/>
    </location>
</feature>
<evidence type="ECO:0000313" key="2">
    <source>
        <dbReference type="EMBL" id="MBA8829965.1"/>
    </source>
</evidence>
<evidence type="ECO:0008006" key="4">
    <source>
        <dbReference type="Google" id="ProtNLM"/>
    </source>
</evidence>
<evidence type="ECO:0000256" key="1">
    <source>
        <dbReference type="SAM" id="Phobius"/>
    </source>
</evidence>
<proteinExistence type="predicted"/>
<keyword evidence="1" id="KW-0812">Transmembrane</keyword>
<keyword evidence="3" id="KW-1185">Reference proteome</keyword>
<name>A0A7W3PQ00_9MICO</name>
<accession>A0A7W3PQ00</accession>
<keyword evidence="1" id="KW-0472">Membrane</keyword>
<dbReference type="EMBL" id="JACGWU010000009">
    <property type="protein sequence ID" value="MBA8829965.1"/>
    <property type="molecule type" value="Genomic_DNA"/>
</dbReference>
<sequence length="172" mass="18351">MTKKPAPIIKGRFFQLNPDAVLSLVVFGVAVAVTAENPDTPAVDALIIVVSSIVALFVAHVFAHSVAGHGFKNGRLVGFREAISIAIQNAVSMFMWVLPATVPLVLGAIGIITTAEADRYALLLMFGGLFAFGFLVFYVRHSKWYVCVLGSLATGLMGTLVVAIELIARLLH</sequence>
<gene>
    <name evidence="2" type="ORF">FB555_002092</name>
</gene>
<reference evidence="2 3" key="1">
    <citation type="submission" date="2020-07" db="EMBL/GenBank/DDBJ databases">
        <title>Sequencing the genomes of 1000 actinobacteria strains.</title>
        <authorList>
            <person name="Klenk H.-P."/>
        </authorList>
    </citation>
    <scope>NUCLEOTIDE SEQUENCE [LARGE SCALE GENOMIC DNA]</scope>
    <source>
        <strain evidence="2 3">DSM 23737</strain>
    </source>
</reference>
<dbReference type="RefSeq" id="WP_182485381.1">
    <property type="nucleotide sequence ID" value="NZ_JACGWU010000009.1"/>
</dbReference>
<comment type="caution">
    <text evidence="2">The sequence shown here is derived from an EMBL/GenBank/DDBJ whole genome shotgun (WGS) entry which is preliminary data.</text>
</comment>
<feature type="transmembrane region" description="Helical" evidence="1">
    <location>
        <begin position="120"/>
        <end position="139"/>
    </location>
</feature>
<dbReference type="AlphaFoldDB" id="A0A7W3PQ00"/>
<dbReference type="Proteomes" id="UP000524237">
    <property type="component" value="Unassembled WGS sequence"/>
</dbReference>
<evidence type="ECO:0000313" key="3">
    <source>
        <dbReference type="Proteomes" id="UP000524237"/>
    </source>
</evidence>
<organism evidence="2 3">
    <name type="scientific">Alpinimonas psychrophila</name>
    <dbReference type="NCBI Taxonomy" id="748908"/>
    <lineage>
        <taxon>Bacteria</taxon>
        <taxon>Bacillati</taxon>
        <taxon>Actinomycetota</taxon>
        <taxon>Actinomycetes</taxon>
        <taxon>Micrococcales</taxon>
        <taxon>Microbacteriaceae</taxon>
        <taxon>Alpinimonas</taxon>
    </lineage>
</organism>
<feature type="transmembrane region" description="Helical" evidence="1">
    <location>
        <begin position="146"/>
        <end position="168"/>
    </location>
</feature>
<feature type="transmembrane region" description="Helical" evidence="1">
    <location>
        <begin position="90"/>
        <end position="114"/>
    </location>
</feature>